<evidence type="ECO:0000313" key="2">
    <source>
        <dbReference type="Proteomes" id="UP000253908"/>
    </source>
</evidence>
<organism evidence="1 2">
    <name type="scientific">Oceanobacillus zhaokaii</name>
    <dbReference type="NCBI Taxonomy" id="2052660"/>
    <lineage>
        <taxon>Bacteria</taxon>
        <taxon>Bacillati</taxon>
        <taxon>Bacillota</taxon>
        <taxon>Bacilli</taxon>
        <taxon>Bacillales</taxon>
        <taxon>Bacillaceae</taxon>
        <taxon>Oceanobacillus</taxon>
    </lineage>
</organism>
<dbReference type="EMBL" id="CP024848">
    <property type="protein sequence ID" value="AXI08474.1"/>
    <property type="molecule type" value="Genomic_DNA"/>
</dbReference>
<dbReference type="SUPFAM" id="SSF53474">
    <property type="entry name" value="alpha/beta-Hydrolases"/>
    <property type="match status" value="1"/>
</dbReference>
<reference evidence="2" key="1">
    <citation type="submission" date="2017-11" db="EMBL/GenBank/DDBJ databases">
        <authorList>
            <person name="Zhu W."/>
        </authorList>
    </citation>
    <scope>NUCLEOTIDE SEQUENCE [LARGE SCALE GENOMIC DNA]</scope>
    <source>
        <strain evidence="2">160</strain>
    </source>
</reference>
<dbReference type="OrthoDB" id="6191536at2"/>
<proteinExistence type="predicted"/>
<evidence type="ECO:0008006" key="3">
    <source>
        <dbReference type="Google" id="ProtNLM"/>
    </source>
</evidence>
<accession>A0A345PEP4</accession>
<dbReference type="InterPro" id="IPR029058">
    <property type="entry name" value="AB_hydrolase_fold"/>
</dbReference>
<evidence type="ECO:0000313" key="1">
    <source>
        <dbReference type="EMBL" id="AXI08474.1"/>
    </source>
</evidence>
<dbReference type="Gene3D" id="3.40.50.1820">
    <property type="entry name" value="alpha/beta hydrolase"/>
    <property type="match status" value="1"/>
</dbReference>
<gene>
    <name evidence="1" type="ORF">CUC15_05880</name>
</gene>
<protein>
    <recommendedName>
        <fullName evidence="3">Alpha/beta hydrolase</fullName>
    </recommendedName>
</protein>
<dbReference type="Proteomes" id="UP000253908">
    <property type="component" value="Chromosome"/>
</dbReference>
<sequence length="67" mass="7607">MKRKIEKPFLLVLAENSMDEFSKDKAEAFKQLQTNLSVVPIPSGYHFLPITNPIQVANTLKKHILAN</sequence>
<dbReference type="KEGG" id="ocn:CUC15_05880"/>
<keyword evidence="2" id="KW-1185">Reference proteome</keyword>
<dbReference type="AlphaFoldDB" id="A0A345PEP4"/>
<name>A0A345PEP4_9BACI</name>
<dbReference type="RefSeq" id="WP_114915769.1">
    <property type="nucleotide sequence ID" value="NZ_CP024848.1"/>
</dbReference>